<dbReference type="InParanoid" id="A0A3N4KGR0"/>
<organism evidence="6 7">
    <name type="scientific">Morchella conica CCBAS932</name>
    <dbReference type="NCBI Taxonomy" id="1392247"/>
    <lineage>
        <taxon>Eukaryota</taxon>
        <taxon>Fungi</taxon>
        <taxon>Dikarya</taxon>
        <taxon>Ascomycota</taxon>
        <taxon>Pezizomycotina</taxon>
        <taxon>Pezizomycetes</taxon>
        <taxon>Pezizales</taxon>
        <taxon>Morchellaceae</taxon>
        <taxon>Morchella</taxon>
    </lineage>
</organism>
<evidence type="ECO:0000256" key="3">
    <source>
        <dbReference type="ARBA" id="ARBA00022989"/>
    </source>
</evidence>
<sequence>MAPPRSVADATRFTATGPHAFTRAPPTSGSSGGGGETPQQRVARLREAANRAKMDQVGMFDRIVDRGRVWADRAHKVVAIGLIGATDVDVMWMGREKMLIGLAWWWWWWW</sequence>
<feature type="region of interest" description="Disordered" evidence="5">
    <location>
        <begin position="1"/>
        <end position="41"/>
    </location>
</feature>
<keyword evidence="7" id="KW-1185">Reference proteome</keyword>
<reference evidence="6 7" key="1">
    <citation type="journal article" date="2018" name="Nat. Ecol. Evol.">
        <title>Pezizomycetes genomes reveal the molecular basis of ectomycorrhizal truffle lifestyle.</title>
        <authorList>
            <person name="Murat C."/>
            <person name="Payen T."/>
            <person name="Noel B."/>
            <person name="Kuo A."/>
            <person name="Morin E."/>
            <person name="Chen J."/>
            <person name="Kohler A."/>
            <person name="Krizsan K."/>
            <person name="Balestrini R."/>
            <person name="Da Silva C."/>
            <person name="Montanini B."/>
            <person name="Hainaut M."/>
            <person name="Levati E."/>
            <person name="Barry K.W."/>
            <person name="Belfiori B."/>
            <person name="Cichocki N."/>
            <person name="Clum A."/>
            <person name="Dockter R.B."/>
            <person name="Fauchery L."/>
            <person name="Guy J."/>
            <person name="Iotti M."/>
            <person name="Le Tacon F."/>
            <person name="Lindquist E.A."/>
            <person name="Lipzen A."/>
            <person name="Malagnac F."/>
            <person name="Mello A."/>
            <person name="Molinier V."/>
            <person name="Miyauchi S."/>
            <person name="Poulain J."/>
            <person name="Riccioni C."/>
            <person name="Rubini A."/>
            <person name="Sitrit Y."/>
            <person name="Splivallo R."/>
            <person name="Traeger S."/>
            <person name="Wang M."/>
            <person name="Zifcakova L."/>
            <person name="Wipf D."/>
            <person name="Zambonelli A."/>
            <person name="Paolocci F."/>
            <person name="Nowrousian M."/>
            <person name="Ottonello S."/>
            <person name="Baldrian P."/>
            <person name="Spatafora J.W."/>
            <person name="Henrissat B."/>
            <person name="Nagy L.G."/>
            <person name="Aury J.M."/>
            <person name="Wincker P."/>
            <person name="Grigoriev I.V."/>
            <person name="Bonfante P."/>
            <person name="Martin F.M."/>
        </authorList>
    </citation>
    <scope>NUCLEOTIDE SEQUENCE [LARGE SCALE GENOMIC DNA]</scope>
    <source>
        <strain evidence="6 7">CCBAS932</strain>
    </source>
</reference>
<evidence type="ECO:0000313" key="6">
    <source>
        <dbReference type="EMBL" id="RPB09680.1"/>
    </source>
</evidence>
<dbReference type="STRING" id="1392247.A0A3N4KGR0"/>
<keyword evidence="2" id="KW-0812">Transmembrane</keyword>
<evidence type="ECO:0000256" key="4">
    <source>
        <dbReference type="ARBA" id="ARBA00023136"/>
    </source>
</evidence>
<dbReference type="AlphaFoldDB" id="A0A3N4KGR0"/>
<dbReference type="EMBL" id="ML119149">
    <property type="protein sequence ID" value="RPB09680.1"/>
    <property type="molecule type" value="Genomic_DNA"/>
</dbReference>
<evidence type="ECO:0000256" key="5">
    <source>
        <dbReference type="SAM" id="MobiDB-lite"/>
    </source>
</evidence>
<evidence type="ECO:0000256" key="2">
    <source>
        <dbReference type="ARBA" id="ARBA00022692"/>
    </source>
</evidence>
<dbReference type="InterPro" id="IPR029208">
    <property type="entry name" value="COX14"/>
</dbReference>
<dbReference type="OrthoDB" id="4205486at2759"/>
<evidence type="ECO:0000256" key="1">
    <source>
        <dbReference type="ARBA" id="ARBA00004167"/>
    </source>
</evidence>
<name>A0A3N4KGR0_9PEZI</name>
<dbReference type="Pfam" id="PF14880">
    <property type="entry name" value="COX14"/>
    <property type="match status" value="1"/>
</dbReference>
<protein>
    <submittedName>
        <fullName evidence="6">Uncharacterized protein</fullName>
    </submittedName>
</protein>
<accession>A0A3N4KGR0</accession>
<proteinExistence type="predicted"/>
<gene>
    <name evidence="6" type="ORF">P167DRAFT_547803</name>
</gene>
<keyword evidence="4" id="KW-0472">Membrane</keyword>
<dbReference type="Proteomes" id="UP000277580">
    <property type="component" value="Unassembled WGS sequence"/>
</dbReference>
<keyword evidence="3" id="KW-1133">Transmembrane helix</keyword>
<evidence type="ECO:0000313" key="7">
    <source>
        <dbReference type="Proteomes" id="UP000277580"/>
    </source>
</evidence>
<comment type="subcellular location">
    <subcellularLocation>
        <location evidence="1">Membrane</location>
        <topology evidence="1">Single-pass membrane protein</topology>
    </subcellularLocation>
</comment>
<dbReference type="GO" id="GO:0016020">
    <property type="term" value="C:membrane"/>
    <property type="evidence" value="ECO:0007669"/>
    <property type="project" value="UniProtKB-SubCell"/>
</dbReference>